<dbReference type="InterPro" id="IPR014710">
    <property type="entry name" value="RmlC-like_jellyroll"/>
</dbReference>
<dbReference type="FunFam" id="1.10.10.60:FF:000132">
    <property type="entry name" value="AraC family transcriptional regulator"/>
    <property type="match status" value="1"/>
</dbReference>
<evidence type="ECO:0000256" key="3">
    <source>
        <dbReference type="ARBA" id="ARBA00023125"/>
    </source>
</evidence>
<gene>
    <name evidence="8" type="ORF">H3G96_013605</name>
</gene>
<dbReference type="InterPro" id="IPR020449">
    <property type="entry name" value="Tscrpt_reg_AraC-type_HTH"/>
</dbReference>
<feature type="domain" description="HTH araC/xylS-type" evidence="7">
    <location>
        <begin position="187"/>
        <end position="283"/>
    </location>
</feature>
<dbReference type="PRINTS" id="PR00032">
    <property type="entry name" value="HTHARAC"/>
</dbReference>
<sequence>MKVMNTLQSTNWLQYGIKDIKRLKHANMHDPLIPFEPVFSPQGPTLLVAVRQSEVIRETPRHHHSCGQLIGAIRGLLTVDGGDCRWVVPATHAVWIPPGVPHGLRSHGPYSGWSVYVSAKACGELPDKPSVLSMTNLLREAITRAAAWQGVELNASQKRLAGVILDEIGSLPRVNLGLPMPQDSRLLRIAQALSANPDDGRRLEEWAAWAGMSSRTLTRRFRAETGFSFNEWRQRIRLLRALELLAAGKPVTAIALDLGYDNVSAFIALFRRMFGTTPGRYKI</sequence>
<evidence type="ECO:0000256" key="1">
    <source>
        <dbReference type="ARBA" id="ARBA00022491"/>
    </source>
</evidence>
<dbReference type="GO" id="GO:0003700">
    <property type="term" value="F:DNA-binding transcription factor activity"/>
    <property type="evidence" value="ECO:0007669"/>
    <property type="project" value="InterPro"/>
</dbReference>
<dbReference type="InterPro" id="IPR018060">
    <property type="entry name" value="HTH_AraC"/>
</dbReference>
<dbReference type="PROSITE" id="PS00041">
    <property type="entry name" value="HTH_ARAC_FAMILY_1"/>
    <property type="match status" value="1"/>
</dbReference>
<dbReference type="InterPro" id="IPR018062">
    <property type="entry name" value="HTH_AraC-typ_CS"/>
</dbReference>
<evidence type="ECO:0000256" key="2">
    <source>
        <dbReference type="ARBA" id="ARBA00023015"/>
    </source>
</evidence>
<keyword evidence="4" id="KW-0010">Activator</keyword>
<dbReference type="SUPFAM" id="SSF51182">
    <property type="entry name" value="RmlC-like cupins"/>
    <property type="match status" value="1"/>
</dbReference>
<dbReference type="PANTHER" id="PTHR11019">
    <property type="entry name" value="HTH-TYPE TRANSCRIPTIONAL REGULATOR NIMR"/>
    <property type="match status" value="1"/>
</dbReference>
<dbReference type="InterPro" id="IPR003313">
    <property type="entry name" value="AraC-bd"/>
</dbReference>
<dbReference type="Gene3D" id="1.10.10.60">
    <property type="entry name" value="Homeodomain-like"/>
    <property type="match status" value="1"/>
</dbReference>
<evidence type="ECO:0000256" key="4">
    <source>
        <dbReference type="ARBA" id="ARBA00023159"/>
    </source>
</evidence>
<dbReference type="InterPro" id="IPR009057">
    <property type="entry name" value="Homeodomain-like_sf"/>
</dbReference>
<dbReference type="SMART" id="SM00342">
    <property type="entry name" value="HTH_ARAC"/>
    <property type="match status" value="1"/>
</dbReference>
<evidence type="ECO:0000256" key="6">
    <source>
        <dbReference type="ARBA" id="ARBA00044978"/>
    </source>
</evidence>
<dbReference type="Proteomes" id="UP000532829">
    <property type="component" value="Chromosome"/>
</dbReference>
<dbReference type="PROSITE" id="PS01124">
    <property type="entry name" value="HTH_ARAC_FAMILY_2"/>
    <property type="match status" value="1"/>
</dbReference>
<dbReference type="Pfam" id="PF12833">
    <property type="entry name" value="HTH_18"/>
    <property type="match status" value="1"/>
</dbReference>
<dbReference type="PANTHER" id="PTHR11019:SF159">
    <property type="entry name" value="TRANSCRIPTIONAL REGULATOR-RELATED"/>
    <property type="match status" value="1"/>
</dbReference>
<keyword evidence="2" id="KW-0805">Transcription regulation</keyword>
<evidence type="ECO:0000313" key="8">
    <source>
        <dbReference type="EMBL" id="QQL31257.1"/>
    </source>
</evidence>
<dbReference type="CDD" id="cd06124">
    <property type="entry name" value="cupin_NimR-like_N"/>
    <property type="match status" value="1"/>
</dbReference>
<name>A0AAW4DL48_KLEPN</name>
<dbReference type="GO" id="GO:0043565">
    <property type="term" value="F:sequence-specific DNA binding"/>
    <property type="evidence" value="ECO:0007669"/>
    <property type="project" value="InterPro"/>
</dbReference>
<dbReference type="InterPro" id="IPR011051">
    <property type="entry name" value="RmlC_Cupin_sf"/>
</dbReference>
<dbReference type="Gene3D" id="2.60.120.10">
    <property type="entry name" value="Jelly Rolls"/>
    <property type="match status" value="1"/>
</dbReference>
<reference evidence="8 9" key="1">
    <citation type="submission" date="2020-12" db="EMBL/GenBank/DDBJ databases">
        <title>The complete genome of Klebsiella pneumoniae strain 090374.</title>
        <authorList>
            <person name="Wei L."/>
            <person name="Wen H."/>
            <person name="Liu L."/>
            <person name="Feng Y."/>
            <person name="Zong Z."/>
        </authorList>
    </citation>
    <scope>NUCLEOTIDE SEQUENCE [LARGE SCALE GENOMIC DNA]</scope>
    <source>
        <strain evidence="8 9">WCHKP090374</strain>
    </source>
</reference>
<keyword evidence="3" id="KW-0238">DNA-binding</keyword>
<dbReference type="Pfam" id="PF02311">
    <property type="entry name" value="AraC_binding"/>
    <property type="match status" value="1"/>
</dbReference>
<organism evidence="8 9">
    <name type="scientific">Klebsiella pneumoniae</name>
    <dbReference type="NCBI Taxonomy" id="573"/>
    <lineage>
        <taxon>Bacteria</taxon>
        <taxon>Pseudomonadati</taxon>
        <taxon>Pseudomonadota</taxon>
        <taxon>Gammaproteobacteria</taxon>
        <taxon>Enterobacterales</taxon>
        <taxon>Enterobacteriaceae</taxon>
        <taxon>Klebsiella/Raoultella group</taxon>
        <taxon>Klebsiella</taxon>
        <taxon>Klebsiella pneumoniae complex</taxon>
    </lineage>
</organism>
<keyword evidence="1" id="KW-0678">Repressor</keyword>
<keyword evidence="5" id="KW-0804">Transcription</keyword>
<dbReference type="EMBL" id="CP066534">
    <property type="protein sequence ID" value="QQL31257.1"/>
    <property type="molecule type" value="Genomic_DNA"/>
</dbReference>
<accession>A0AAW4DL48</accession>
<proteinExistence type="predicted"/>
<evidence type="ECO:0000256" key="5">
    <source>
        <dbReference type="ARBA" id="ARBA00023163"/>
    </source>
</evidence>
<evidence type="ECO:0000313" key="9">
    <source>
        <dbReference type="Proteomes" id="UP000532829"/>
    </source>
</evidence>
<dbReference type="SUPFAM" id="SSF46689">
    <property type="entry name" value="Homeodomain-like"/>
    <property type="match status" value="1"/>
</dbReference>
<protein>
    <recommendedName>
        <fullName evidence="6">Arabinose operon regulatory protein</fullName>
    </recommendedName>
</protein>
<evidence type="ECO:0000259" key="7">
    <source>
        <dbReference type="PROSITE" id="PS01124"/>
    </source>
</evidence>
<dbReference type="AlphaFoldDB" id="A0AAW4DL48"/>